<comment type="caution">
    <text evidence="6">The sequence shown here is derived from an EMBL/GenBank/DDBJ whole genome shotgun (WGS) entry which is preliminary data.</text>
</comment>
<dbReference type="SUPFAM" id="SSF53335">
    <property type="entry name" value="S-adenosyl-L-methionine-dependent methyltransferases"/>
    <property type="match status" value="1"/>
</dbReference>
<evidence type="ECO:0000313" key="6">
    <source>
        <dbReference type="EMBL" id="GAA2804547.1"/>
    </source>
</evidence>
<evidence type="ECO:0000256" key="1">
    <source>
        <dbReference type="ARBA" id="ARBA00022603"/>
    </source>
</evidence>
<dbReference type="Pfam" id="PF00891">
    <property type="entry name" value="Methyltransf_2"/>
    <property type="match status" value="1"/>
</dbReference>
<evidence type="ECO:0000313" key="7">
    <source>
        <dbReference type="Proteomes" id="UP001500979"/>
    </source>
</evidence>
<gene>
    <name evidence="6" type="ORF">GCM10010470_44660</name>
</gene>
<dbReference type="InterPro" id="IPR001077">
    <property type="entry name" value="COMT_C"/>
</dbReference>
<dbReference type="CDD" id="cd02440">
    <property type="entry name" value="AdoMet_MTases"/>
    <property type="match status" value="1"/>
</dbReference>
<dbReference type="Proteomes" id="UP001500979">
    <property type="component" value="Unassembled WGS sequence"/>
</dbReference>
<evidence type="ECO:0000259" key="4">
    <source>
        <dbReference type="Pfam" id="PF00891"/>
    </source>
</evidence>
<feature type="domain" description="O-methyltransferase dimerisation" evidence="5">
    <location>
        <begin position="14"/>
        <end position="88"/>
    </location>
</feature>
<keyword evidence="7" id="KW-1185">Reference proteome</keyword>
<dbReference type="InterPro" id="IPR012967">
    <property type="entry name" value="COMT_dimerisation"/>
</dbReference>
<dbReference type="EMBL" id="BAAAUX010000019">
    <property type="protein sequence ID" value="GAA2804547.1"/>
    <property type="molecule type" value="Genomic_DNA"/>
</dbReference>
<dbReference type="PROSITE" id="PS51683">
    <property type="entry name" value="SAM_OMT_II"/>
    <property type="match status" value="1"/>
</dbReference>
<evidence type="ECO:0000259" key="5">
    <source>
        <dbReference type="Pfam" id="PF08100"/>
    </source>
</evidence>
<organism evidence="6 7">
    <name type="scientific">Saccharopolyspora taberi</name>
    <dbReference type="NCBI Taxonomy" id="60895"/>
    <lineage>
        <taxon>Bacteria</taxon>
        <taxon>Bacillati</taxon>
        <taxon>Actinomycetota</taxon>
        <taxon>Actinomycetes</taxon>
        <taxon>Pseudonocardiales</taxon>
        <taxon>Pseudonocardiaceae</taxon>
        <taxon>Saccharopolyspora</taxon>
    </lineage>
</organism>
<sequence length="336" mass="36396">MSADPSVQVADDVMEHLLSTYLLRAALQLGVPDAVADEPLPVAEIARRTDTDPGTLARLLTAMSACGFIQYAGDGRYQHNPVSRELMSTAKGCLLNDVVTDEKLWEAWGNLADGVRTGKSPFATTHGVDFYAYLATRPERLSEFHDGLGAVLEETPELLKHLDLRGVSRIVDVGGGRGYLLRDILVAHPGVRGVLFDLPETLEAAVPELRSGPLADRCEIVAGDARIAMPTGADAYLLSFVLHNWDDDTCVRILSQCAEAGRPGARVIALDMLLDSDEHSSSWQALNDLDMFVRFGGGERHESQFADLFEQAGLAYTGSAPIASALCHVIEAEIRR</sequence>
<keyword evidence="2" id="KW-0808">Transferase</keyword>
<feature type="domain" description="O-methyltransferase C-terminal" evidence="4">
    <location>
        <begin position="108"/>
        <end position="314"/>
    </location>
</feature>
<dbReference type="GO" id="GO:0032259">
    <property type="term" value="P:methylation"/>
    <property type="evidence" value="ECO:0007669"/>
    <property type="project" value="UniProtKB-KW"/>
</dbReference>
<keyword evidence="3" id="KW-0949">S-adenosyl-L-methionine</keyword>
<evidence type="ECO:0000256" key="2">
    <source>
        <dbReference type="ARBA" id="ARBA00022679"/>
    </source>
</evidence>
<dbReference type="PANTHER" id="PTHR43712:SF2">
    <property type="entry name" value="O-METHYLTRANSFERASE CICE"/>
    <property type="match status" value="1"/>
</dbReference>
<dbReference type="InterPro" id="IPR036390">
    <property type="entry name" value="WH_DNA-bd_sf"/>
</dbReference>
<dbReference type="PIRSF" id="PIRSF005739">
    <property type="entry name" value="O-mtase"/>
    <property type="match status" value="1"/>
</dbReference>
<protein>
    <submittedName>
        <fullName evidence="6">Methyltransferase</fullName>
    </submittedName>
</protein>
<evidence type="ECO:0000256" key="3">
    <source>
        <dbReference type="ARBA" id="ARBA00022691"/>
    </source>
</evidence>
<dbReference type="GO" id="GO:0008168">
    <property type="term" value="F:methyltransferase activity"/>
    <property type="evidence" value="ECO:0007669"/>
    <property type="project" value="UniProtKB-KW"/>
</dbReference>
<dbReference type="InterPro" id="IPR036388">
    <property type="entry name" value="WH-like_DNA-bd_sf"/>
</dbReference>
<dbReference type="PANTHER" id="PTHR43712">
    <property type="entry name" value="PUTATIVE (AFU_ORTHOLOGUE AFUA_4G14580)-RELATED"/>
    <property type="match status" value="1"/>
</dbReference>
<proteinExistence type="predicted"/>
<accession>A0ABN3VH17</accession>
<dbReference type="SUPFAM" id="SSF46785">
    <property type="entry name" value="Winged helix' DNA-binding domain"/>
    <property type="match status" value="1"/>
</dbReference>
<dbReference type="InterPro" id="IPR016461">
    <property type="entry name" value="COMT-like"/>
</dbReference>
<name>A0ABN3VH17_9PSEU</name>
<keyword evidence="1 6" id="KW-0489">Methyltransferase</keyword>
<dbReference type="Gene3D" id="3.40.50.150">
    <property type="entry name" value="Vaccinia Virus protein VP39"/>
    <property type="match status" value="1"/>
</dbReference>
<reference evidence="6 7" key="1">
    <citation type="journal article" date="2019" name="Int. J. Syst. Evol. Microbiol.">
        <title>The Global Catalogue of Microorganisms (GCM) 10K type strain sequencing project: providing services to taxonomists for standard genome sequencing and annotation.</title>
        <authorList>
            <consortium name="The Broad Institute Genomics Platform"/>
            <consortium name="The Broad Institute Genome Sequencing Center for Infectious Disease"/>
            <person name="Wu L."/>
            <person name="Ma J."/>
        </authorList>
    </citation>
    <scope>NUCLEOTIDE SEQUENCE [LARGE SCALE GENOMIC DNA]</scope>
    <source>
        <strain evidence="6 7">JCM 9383</strain>
    </source>
</reference>
<dbReference type="InterPro" id="IPR029063">
    <property type="entry name" value="SAM-dependent_MTases_sf"/>
</dbReference>
<dbReference type="Gene3D" id="1.10.10.10">
    <property type="entry name" value="Winged helix-like DNA-binding domain superfamily/Winged helix DNA-binding domain"/>
    <property type="match status" value="1"/>
</dbReference>
<dbReference type="RefSeq" id="WP_344682732.1">
    <property type="nucleotide sequence ID" value="NZ_BAAAUX010000019.1"/>
</dbReference>
<dbReference type="Pfam" id="PF08100">
    <property type="entry name" value="Dimerisation"/>
    <property type="match status" value="1"/>
</dbReference>